<dbReference type="GO" id="GO:0004674">
    <property type="term" value="F:protein serine/threonine kinase activity"/>
    <property type="evidence" value="ECO:0007669"/>
    <property type="project" value="TreeGrafter"/>
</dbReference>
<dbReference type="Pfam" id="PF08308">
    <property type="entry name" value="PEGA"/>
    <property type="match status" value="1"/>
</dbReference>
<organism evidence="7 8">
    <name type="scientific">Hyalangium minutum</name>
    <dbReference type="NCBI Taxonomy" id="394096"/>
    <lineage>
        <taxon>Bacteria</taxon>
        <taxon>Pseudomonadati</taxon>
        <taxon>Myxococcota</taxon>
        <taxon>Myxococcia</taxon>
        <taxon>Myxococcales</taxon>
        <taxon>Cystobacterineae</taxon>
        <taxon>Archangiaceae</taxon>
        <taxon>Hyalangium</taxon>
    </lineage>
</organism>
<accession>A0A085WKU7</accession>
<feature type="compositionally biased region" description="Low complexity" evidence="5">
    <location>
        <begin position="336"/>
        <end position="372"/>
    </location>
</feature>
<keyword evidence="4" id="KW-0067">ATP-binding</keyword>
<dbReference type="Proteomes" id="UP000028725">
    <property type="component" value="Unassembled WGS sequence"/>
</dbReference>
<dbReference type="RefSeq" id="WP_044188967.1">
    <property type="nucleotide sequence ID" value="NZ_JMCB01000006.1"/>
</dbReference>
<feature type="compositionally biased region" description="Pro residues" evidence="5">
    <location>
        <begin position="619"/>
        <end position="629"/>
    </location>
</feature>
<dbReference type="InterPro" id="IPR011009">
    <property type="entry name" value="Kinase-like_dom_sf"/>
</dbReference>
<evidence type="ECO:0000256" key="5">
    <source>
        <dbReference type="SAM" id="MobiDB-lite"/>
    </source>
</evidence>
<evidence type="ECO:0000313" key="7">
    <source>
        <dbReference type="EMBL" id="KFE68310.1"/>
    </source>
</evidence>
<dbReference type="InterPro" id="IPR008266">
    <property type="entry name" value="Tyr_kinase_AS"/>
</dbReference>
<name>A0A085WKU7_9BACT</name>
<feature type="region of interest" description="Disordered" evidence="5">
    <location>
        <begin position="614"/>
        <end position="657"/>
    </location>
</feature>
<feature type="region of interest" description="Disordered" evidence="5">
    <location>
        <begin position="328"/>
        <end position="445"/>
    </location>
</feature>
<dbReference type="SUPFAM" id="SSF56112">
    <property type="entry name" value="Protein kinase-like (PK-like)"/>
    <property type="match status" value="1"/>
</dbReference>
<dbReference type="InterPro" id="IPR000719">
    <property type="entry name" value="Prot_kinase_dom"/>
</dbReference>
<evidence type="ECO:0000256" key="4">
    <source>
        <dbReference type="ARBA" id="ARBA00022840"/>
    </source>
</evidence>
<proteinExistence type="predicted"/>
<dbReference type="AlphaFoldDB" id="A0A085WKU7"/>
<dbReference type="PANTHER" id="PTHR43289:SF6">
    <property type="entry name" value="SERINE_THREONINE-PROTEIN KINASE NEKL-3"/>
    <property type="match status" value="1"/>
</dbReference>
<dbReference type="PATRIC" id="fig|394096.3.peg.3587"/>
<gene>
    <name evidence="7" type="ORF">DB31_7547</name>
</gene>
<dbReference type="Gene3D" id="1.10.510.10">
    <property type="entry name" value="Transferase(Phosphotransferase) domain 1"/>
    <property type="match status" value="1"/>
</dbReference>
<evidence type="ECO:0000259" key="6">
    <source>
        <dbReference type="PROSITE" id="PS50011"/>
    </source>
</evidence>
<keyword evidence="8" id="KW-1185">Reference proteome</keyword>
<dbReference type="Gene3D" id="3.30.200.20">
    <property type="entry name" value="Phosphorylase Kinase, domain 1"/>
    <property type="match status" value="1"/>
</dbReference>
<reference evidence="7 8" key="1">
    <citation type="submission" date="2014-04" db="EMBL/GenBank/DDBJ databases">
        <title>Genome assembly of Hyalangium minutum DSM 14724.</title>
        <authorList>
            <person name="Sharma G."/>
            <person name="Subramanian S."/>
        </authorList>
    </citation>
    <scope>NUCLEOTIDE SEQUENCE [LARGE SCALE GENOMIC DNA]</scope>
    <source>
        <strain evidence="7 8">DSM 14724</strain>
    </source>
</reference>
<dbReference type="EMBL" id="JMCB01000006">
    <property type="protein sequence ID" value="KFE68310.1"/>
    <property type="molecule type" value="Genomic_DNA"/>
</dbReference>
<dbReference type="GO" id="GO:0005524">
    <property type="term" value="F:ATP binding"/>
    <property type="evidence" value="ECO:0007669"/>
    <property type="project" value="UniProtKB-KW"/>
</dbReference>
<evidence type="ECO:0000256" key="3">
    <source>
        <dbReference type="ARBA" id="ARBA00022777"/>
    </source>
</evidence>
<evidence type="ECO:0000313" key="8">
    <source>
        <dbReference type="Proteomes" id="UP000028725"/>
    </source>
</evidence>
<evidence type="ECO:0000256" key="1">
    <source>
        <dbReference type="ARBA" id="ARBA00022679"/>
    </source>
</evidence>
<comment type="caution">
    <text evidence="7">The sequence shown here is derived from an EMBL/GenBank/DDBJ whole genome shotgun (WGS) entry which is preliminary data.</text>
</comment>
<dbReference type="OrthoDB" id="9801841at2"/>
<evidence type="ECO:0000256" key="2">
    <source>
        <dbReference type="ARBA" id="ARBA00022741"/>
    </source>
</evidence>
<keyword evidence="1" id="KW-0808">Transferase</keyword>
<keyword evidence="3" id="KW-0418">Kinase</keyword>
<feature type="compositionally biased region" description="Low complexity" evidence="5">
    <location>
        <begin position="630"/>
        <end position="655"/>
    </location>
</feature>
<dbReference type="InterPro" id="IPR013229">
    <property type="entry name" value="PEGA"/>
</dbReference>
<dbReference type="PROSITE" id="PS50011">
    <property type="entry name" value="PROTEIN_KINASE_DOM"/>
    <property type="match status" value="1"/>
</dbReference>
<keyword evidence="2" id="KW-0547">Nucleotide-binding</keyword>
<feature type="domain" description="Protein kinase" evidence="6">
    <location>
        <begin position="12"/>
        <end position="286"/>
    </location>
</feature>
<dbReference type="Pfam" id="PF00069">
    <property type="entry name" value="Pkinase"/>
    <property type="match status" value="1"/>
</dbReference>
<dbReference type="CDD" id="cd14014">
    <property type="entry name" value="STKc_PknB_like"/>
    <property type="match status" value="1"/>
</dbReference>
<sequence length="903" mass="97804">MAAPGPQEFGKYVLLSKLAAGGMAVTYRARMTGAAGVTKPCVIKQILPHFADDPGFIEMFVSEARVAAQLTHGNIAQVFDFGEVNGQYFIALELVHGQPLSKVLRKAAKTGMGFFPIPLALHIVSKLCDGLDYAHRHIGDDGQPLGLVHRDVSPDNVLLSYEGEVKVIDFGIAKATSMVEQKTSPGVVKGKYPYFSPEQAQGRQDLDARTDVYAAGVVLYEAVCGRRPYDGEFVTVLPRILASDYTPPSQVNPAISPELEDVIARALALRREDRYQTAKELSEALVELLYRDNPRFTPSMLAQLVAHLFTEELTAEGRKVELPPTFADQLSSWQNPGPSSSSGRPRTPSAAGGRQSSSGRPSSSGRGTGQRPATGGGAKPPSDGGARPASGSVGVSTTGTRRVPTGGLRRSTNPGGGMRRVTGERPAPSIPDEPPPAEHDDATPAESLPSLVMPVDRALTDRTAPSVPALDPQATRLQAAATAAAPRRNVDPAAEFRVHKAQEEAERTARTQKLVRNISLGIFGIVAVLVLFVLLRPKEDEYVAPTTKILVTSRPEGATIKLNGQEVGKTPKPVYGFVINEANTLVLTLPGHLAWTKRFTPDGYNDPPVVAELKREVSEPPPPPKPPPATVTATAPSTPSAATPEAGTPAPTAASGDKDLDFHEVVYPTRLLVLRTAYNAFPISEYSPAAIDLNPNVAYTVRTDGGAAYREDGGTSSTLAYFLEGEMSVDDSFGLLSGSPRTIKGARKMYVFAIDETPLSDNRGTVRVQLNESKWKPPRYLTFDPQKHALWLKAEHQVWLHGLNPKSTYLFTVRDDFAELRKDSKGRIRRALCMHHDGSPTSRPTHRILETGKRYTLDDLETLRCTFPDTRLTDNEGALEVDLVDVTNMTRKERADYIRKTGF</sequence>
<dbReference type="STRING" id="394096.DB31_7547"/>
<dbReference type="PANTHER" id="PTHR43289">
    <property type="entry name" value="MITOGEN-ACTIVATED PROTEIN KINASE KINASE KINASE 20-RELATED"/>
    <property type="match status" value="1"/>
</dbReference>
<dbReference type="PROSITE" id="PS00109">
    <property type="entry name" value="PROTEIN_KINASE_TYR"/>
    <property type="match status" value="1"/>
</dbReference>
<protein>
    <recommendedName>
        <fullName evidence="6">Protein kinase domain-containing protein</fullName>
    </recommendedName>
</protein>